<evidence type="ECO:0000256" key="1">
    <source>
        <dbReference type="SAM" id="Phobius"/>
    </source>
</evidence>
<name>A0A453B1D6_AEGTS</name>
<proteinExistence type="predicted"/>
<keyword evidence="1" id="KW-1133">Transmembrane helix</keyword>
<accession>A0A453B1D6</accession>
<protein>
    <submittedName>
        <fullName evidence="2">Uncharacterized protein</fullName>
    </submittedName>
</protein>
<dbReference type="EnsemblPlants" id="AET2Gv20333100.8">
    <property type="protein sequence ID" value="AET2Gv20333100.8"/>
    <property type="gene ID" value="AET2Gv20333100"/>
</dbReference>
<sequence>MSSLRATSALLHTYYTSSAAACRVGARRLGGSFRVPSKASSAFVLDEVARAAGGVRRRAATRAASWDSEKSPYETLGTTKPWPMMLVREAHGFAIMIGVSVFAFLYGML</sequence>
<organism evidence="2 3">
    <name type="scientific">Aegilops tauschii subsp. strangulata</name>
    <name type="common">Goatgrass</name>
    <dbReference type="NCBI Taxonomy" id="200361"/>
    <lineage>
        <taxon>Eukaryota</taxon>
        <taxon>Viridiplantae</taxon>
        <taxon>Streptophyta</taxon>
        <taxon>Embryophyta</taxon>
        <taxon>Tracheophyta</taxon>
        <taxon>Spermatophyta</taxon>
        <taxon>Magnoliopsida</taxon>
        <taxon>Liliopsida</taxon>
        <taxon>Poales</taxon>
        <taxon>Poaceae</taxon>
        <taxon>BOP clade</taxon>
        <taxon>Pooideae</taxon>
        <taxon>Triticodae</taxon>
        <taxon>Triticeae</taxon>
        <taxon>Triticinae</taxon>
        <taxon>Aegilops</taxon>
    </lineage>
</organism>
<dbReference type="AlphaFoldDB" id="A0A453B1D6"/>
<keyword evidence="1" id="KW-0812">Transmembrane</keyword>
<reference evidence="2" key="3">
    <citation type="journal article" date="2017" name="Nature">
        <title>Genome sequence of the progenitor of the wheat D genome Aegilops tauschii.</title>
        <authorList>
            <person name="Luo M.C."/>
            <person name="Gu Y.Q."/>
            <person name="Puiu D."/>
            <person name="Wang H."/>
            <person name="Twardziok S.O."/>
            <person name="Deal K.R."/>
            <person name="Huo N."/>
            <person name="Zhu T."/>
            <person name="Wang L."/>
            <person name="Wang Y."/>
            <person name="McGuire P.E."/>
            <person name="Liu S."/>
            <person name="Long H."/>
            <person name="Ramasamy R.K."/>
            <person name="Rodriguez J.C."/>
            <person name="Van S.L."/>
            <person name="Yuan L."/>
            <person name="Wang Z."/>
            <person name="Xia Z."/>
            <person name="Xiao L."/>
            <person name="Anderson O.D."/>
            <person name="Ouyang S."/>
            <person name="Liang Y."/>
            <person name="Zimin A.V."/>
            <person name="Pertea G."/>
            <person name="Qi P."/>
            <person name="Bennetzen J.L."/>
            <person name="Dai X."/>
            <person name="Dawson M.W."/>
            <person name="Muller H.G."/>
            <person name="Kugler K."/>
            <person name="Rivarola-Duarte L."/>
            <person name="Spannagl M."/>
            <person name="Mayer K.F.X."/>
            <person name="Lu F.H."/>
            <person name="Bevan M.W."/>
            <person name="Leroy P."/>
            <person name="Li P."/>
            <person name="You F.M."/>
            <person name="Sun Q."/>
            <person name="Liu Z."/>
            <person name="Lyons E."/>
            <person name="Wicker T."/>
            <person name="Salzberg S.L."/>
            <person name="Devos K.M."/>
            <person name="Dvorak J."/>
        </authorList>
    </citation>
    <scope>NUCLEOTIDE SEQUENCE [LARGE SCALE GENOMIC DNA]</scope>
    <source>
        <strain evidence="2">cv. AL8/78</strain>
    </source>
</reference>
<keyword evidence="3" id="KW-1185">Reference proteome</keyword>
<keyword evidence="1" id="KW-0472">Membrane</keyword>
<reference evidence="2" key="4">
    <citation type="submission" date="2019-03" db="UniProtKB">
        <authorList>
            <consortium name="EnsemblPlants"/>
        </authorList>
    </citation>
    <scope>IDENTIFICATION</scope>
</reference>
<reference evidence="3" key="2">
    <citation type="journal article" date="2017" name="Nat. Plants">
        <title>The Aegilops tauschii genome reveals multiple impacts of transposons.</title>
        <authorList>
            <person name="Zhao G."/>
            <person name="Zou C."/>
            <person name="Li K."/>
            <person name="Wang K."/>
            <person name="Li T."/>
            <person name="Gao L."/>
            <person name="Zhang X."/>
            <person name="Wang H."/>
            <person name="Yang Z."/>
            <person name="Liu X."/>
            <person name="Jiang W."/>
            <person name="Mao L."/>
            <person name="Kong X."/>
            <person name="Jiao Y."/>
            <person name="Jia J."/>
        </authorList>
    </citation>
    <scope>NUCLEOTIDE SEQUENCE [LARGE SCALE GENOMIC DNA]</scope>
    <source>
        <strain evidence="3">cv. AL8/78</strain>
    </source>
</reference>
<reference evidence="2" key="5">
    <citation type="journal article" date="2021" name="G3 (Bethesda)">
        <title>Aegilops tauschii genome assembly Aet v5.0 features greater sequence contiguity and improved annotation.</title>
        <authorList>
            <person name="Wang L."/>
            <person name="Zhu T."/>
            <person name="Rodriguez J.C."/>
            <person name="Deal K.R."/>
            <person name="Dubcovsky J."/>
            <person name="McGuire P.E."/>
            <person name="Lux T."/>
            <person name="Spannagl M."/>
            <person name="Mayer K.F.X."/>
            <person name="Baldrich P."/>
            <person name="Meyers B.C."/>
            <person name="Huo N."/>
            <person name="Gu Y.Q."/>
            <person name="Zhou H."/>
            <person name="Devos K.M."/>
            <person name="Bennetzen J.L."/>
            <person name="Unver T."/>
            <person name="Budak H."/>
            <person name="Gulick P.J."/>
            <person name="Galiba G."/>
            <person name="Kalapos B."/>
            <person name="Nelson D.R."/>
            <person name="Li P."/>
            <person name="You F.M."/>
            <person name="Luo M.C."/>
            <person name="Dvorak J."/>
        </authorList>
    </citation>
    <scope>NUCLEOTIDE SEQUENCE [LARGE SCALE GENOMIC DNA]</scope>
    <source>
        <strain evidence="2">cv. AL8/78</strain>
    </source>
</reference>
<feature type="transmembrane region" description="Helical" evidence="1">
    <location>
        <begin position="90"/>
        <end position="108"/>
    </location>
</feature>
<evidence type="ECO:0000313" key="3">
    <source>
        <dbReference type="Proteomes" id="UP000015105"/>
    </source>
</evidence>
<reference evidence="3" key="1">
    <citation type="journal article" date="2014" name="Science">
        <title>Ancient hybridizations among the ancestral genomes of bread wheat.</title>
        <authorList>
            <consortium name="International Wheat Genome Sequencing Consortium,"/>
            <person name="Marcussen T."/>
            <person name="Sandve S.R."/>
            <person name="Heier L."/>
            <person name="Spannagl M."/>
            <person name="Pfeifer M."/>
            <person name="Jakobsen K.S."/>
            <person name="Wulff B.B."/>
            <person name="Steuernagel B."/>
            <person name="Mayer K.F."/>
            <person name="Olsen O.A."/>
        </authorList>
    </citation>
    <scope>NUCLEOTIDE SEQUENCE [LARGE SCALE GENOMIC DNA]</scope>
    <source>
        <strain evidence="3">cv. AL8/78</strain>
    </source>
</reference>
<dbReference type="PROSITE" id="PS51257">
    <property type="entry name" value="PROKAR_LIPOPROTEIN"/>
    <property type="match status" value="1"/>
</dbReference>
<dbReference type="Proteomes" id="UP000015105">
    <property type="component" value="Chromosome 2D"/>
</dbReference>
<evidence type="ECO:0000313" key="2">
    <source>
        <dbReference type="EnsemblPlants" id="AET2Gv20333100.8"/>
    </source>
</evidence>
<dbReference type="Gramene" id="AET2Gv20333100.8">
    <property type="protein sequence ID" value="AET2Gv20333100.8"/>
    <property type="gene ID" value="AET2Gv20333100"/>
</dbReference>